<proteinExistence type="predicted"/>
<evidence type="ECO:0000313" key="1">
    <source>
        <dbReference type="EMBL" id="GAA3713782.1"/>
    </source>
</evidence>
<dbReference type="EMBL" id="BAAAYX010000017">
    <property type="protein sequence ID" value="GAA3713782.1"/>
    <property type="molecule type" value="Genomic_DNA"/>
</dbReference>
<name>A0ABP7E3J9_9ACTN</name>
<evidence type="ECO:0000313" key="2">
    <source>
        <dbReference type="Proteomes" id="UP001500051"/>
    </source>
</evidence>
<reference evidence="2" key="1">
    <citation type="journal article" date="2019" name="Int. J. Syst. Evol. Microbiol.">
        <title>The Global Catalogue of Microorganisms (GCM) 10K type strain sequencing project: providing services to taxonomists for standard genome sequencing and annotation.</title>
        <authorList>
            <consortium name="The Broad Institute Genomics Platform"/>
            <consortium name="The Broad Institute Genome Sequencing Center for Infectious Disease"/>
            <person name="Wu L."/>
            <person name="Ma J."/>
        </authorList>
    </citation>
    <scope>NUCLEOTIDE SEQUENCE [LARGE SCALE GENOMIC DNA]</scope>
    <source>
        <strain evidence="2">JCM 16548</strain>
    </source>
</reference>
<accession>A0ABP7E3J9</accession>
<evidence type="ECO:0008006" key="3">
    <source>
        <dbReference type="Google" id="ProtNLM"/>
    </source>
</evidence>
<protein>
    <recommendedName>
        <fullName evidence="3">PH domain-containing protein</fullName>
    </recommendedName>
</protein>
<keyword evidence="2" id="KW-1185">Reference proteome</keyword>
<dbReference type="Proteomes" id="UP001500051">
    <property type="component" value="Unassembled WGS sequence"/>
</dbReference>
<sequence length="106" mass="11880">MSESADPDVTAAAAETRRLWLRALTELDPRHTDRSWYRSAHDLAVSLRAAAEDERSLLSLIHQALVLQQFLLEVASRPTTVGDRAAIVDQADRLLAEDTRFELVRA</sequence>
<organism evidence="1 2">
    <name type="scientific">Microlunatus aurantiacus</name>
    <dbReference type="NCBI Taxonomy" id="446786"/>
    <lineage>
        <taxon>Bacteria</taxon>
        <taxon>Bacillati</taxon>
        <taxon>Actinomycetota</taxon>
        <taxon>Actinomycetes</taxon>
        <taxon>Propionibacteriales</taxon>
        <taxon>Propionibacteriaceae</taxon>
        <taxon>Microlunatus</taxon>
    </lineage>
</organism>
<gene>
    <name evidence="1" type="ORF">GCM10022204_36070</name>
</gene>
<dbReference type="RefSeq" id="WP_344813849.1">
    <property type="nucleotide sequence ID" value="NZ_BAAAYX010000017.1"/>
</dbReference>
<comment type="caution">
    <text evidence="1">The sequence shown here is derived from an EMBL/GenBank/DDBJ whole genome shotgun (WGS) entry which is preliminary data.</text>
</comment>